<evidence type="ECO:0000256" key="3">
    <source>
        <dbReference type="ARBA" id="ARBA00022729"/>
    </source>
</evidence>
<dbReference type="InterPro" id="IPR002126">
    <property type="entry name" value="Cadherin-like_dom"/>
</dbReference>
<keyword evidence="16" id="KW-1185">Reference proteome</keyword>
<dbReference type="PROSITE" id="PS01186">
    <property type="entry name" value="EGF_2"/>
    <property type="match status" value="1"/>
</dbReference>
<evidence type="ECO:0000256" key="10">
    <source>
        <dbReference type="PROSITE-ProRule" id="PRU00076"/>
    </source>
</evidence>
<protein>
    <submittedName>
        <fullName evidence="15">Uncharacterized protein</fullName>
    </submittedName>
</protein>
<dbReference type="PROSITE" id="PS00232">
    <property type="entry name" value="CADHERIN_1"/>
    <property type="match status" value="1"/>
</dbReference>
<evidence type="ECO:0000256" key="2">
    <source>
        <dbReference type="ARBA" id="ARBA00022692"/>
    </source>
</evidence>
<feature type="domain" description="Cadherin" evidence="14">
    <location>
        <begin position="360"/>
        <end position="465"/>
    </location>
</feature>
<reference evidence="15" key="1">
    <citation type="journal article" date="2023" name="Mol. Biol. Evol.">
        <title>Third-Generation Sequencing Reveals the Adaptive Role of the Epigenome in Three Deep-Sea Polychaetes.</title>
        <authorList>
            <person name="Perez M."/>
            <person name="Aroh O."/>
            <person name="Sun Y."/>
            <person name="Lan Y."/>
            <person name="Juniper S.K."/>
            <person name="Young C.R."/>
            <person name="Angers B."/>
            <person name="Qian P.Y."/>
        </authorList>
    </citation>
    <scope>NUCLEOTIDE SEQUENCE</scope>
    <source>
        <strain evidence="15">R07B-5</strain>
    </source>
</reference>
<dbReference type="CDD" id="cd00054">
    <property type="entry name" value="EGF_CA"/>
    <property type="match status" value="1"/>
</dbReference>
<dbReference type="PANTHER" id="PTHR24028:SF328">
    <property type="entry name" value="CADHERIN-3"/>
    <property type="match status" value="1"/>
</dbReference>
<dbReference type="GO" id="GO:0005509">
    <property type="term" value="F:calcium ion binding"/>
    <property type="evidence" value="ECO:0007669"/>
    <property type="project" value="UniProtKB-UniRule"/>
</dbReference>
<evidence type="ECO:0000256" key="1">
    <source>
        <dbReference type="ARBA" id="ARBA00004167"/>
    </source>
</evidence>
<feature type="region of interest" description="Disordered" evidence="11">
    <location>
        <begin position="465"/>
        <end position="492"/>
    </location>
</feature>
<dbReference type="InterPro" id="IPR020894">
    <property type="entry name" value="Cadherin_CS"/>
</dbReference>
<dbReference type="PANTHER" id="PTHR24028">
    <property type="entry name" value="CADHERIN-87A"/>
    <property type="match status" value="1"/>
</dbReference>
<comment type="caution">
    <text evidence="10">Lacks conserved residue(s) required for the propagation of feature annotation.</text>
</comment>
<evidence type="ECO:0000256" key="4">
    <source>
        <dbReference type="ARBA" id="ARBA00022737"/>
    </source>
</evidence>
<evidence type="ECO:0000313" key="16">
    <source>
        <dbReference type="Proteomes" id="UP001209878"/>
    </source>
</evidence>
<dbReference type="GO" id="GO:0005886">
    <property type="term" value="C:plasma membrane"/>
    <property type="evidence" value="ECO:0007669"/>
    <property type="project" value="InterPro"/>
</dbReference>
<dbReference type="PROSITE" id="PS50026">
    <property type="entry name" value="EGF_3"/>
    <property type="match status" value="1"/>
</dbReference>
<feature type="domain" description="EGF-like" evidence="13">
    <location>
        <begin position="69"/>
        <end position="103"/>
    </location>
</feature>
<dbReference type="Pfam" id="PF25024">
    <property type="entry name" value="EGF_TEN"/>
    <property type="match status" value="1"/>
</dbReference>
<dbReference type="Gene3D" id="2.60.40.60">
    <property type="entry name" value="Cadherins"/>
    <property type="match status" value="2"/>
</dbReference>
<dbReference type="SUPFAM" id="SSF49313">
    <property type="entry name" value="Cadherin-like"/>
    <property type="match status" value="2"/>
</dbReference>
<keyword evidence="6 12" id="KW-1133">Transmembrane helix</keyword>
<evidence type="ECO:0000259" key="13">
    <source>
        <dbReference type="PROSITE" id="PS50026"/>
    </source>
</evidence>
<evidence type="ECO:0000256" key="11">
    <source>
        <dbReference type="SAM" id="MobiDB-lite"/>
    </source>
</evidence>
<gene>
    <name evidence="15" type="ORF">NP493_884g04065</name>
</gene>
<dbReference type="InterPro" id="IPR015919">
    <property type="entry name" value="Cadherin-like_sf"/>
</dbReference>
<evidence type="ECO:0000313" key="15">
    <source>
        <dbReference type="EMBL" id="KAK2173324.1"/>
    </source>
</evidence>
<dbReference type="AlphaFoldDB" id="A0AAD9KLH5"/>
<dbReference type="CDD" id="cd11304">
    <property type="entry name" value="Cadherin_repeat"/>
    <property type="match status" value="2"/>
</dbReference>
<feature type="compositionally biased region" description="Low complexity" evidence="11">
    <location>
        <begin position="475"/>
        <end position="492"/>
    </location>
</feature>
<evidence type="ECO:0000256" key="5">
    <source>
        <dbReference type="ARBA" id="ARBA00022837"/>
    </source>
</evidence>
<dbReference type="InterPro" id="IPR000742">
    <property type="entry name" value="EGF"/>
</dbReference>
<proteinExistence type="predicted"/>
<name>A0AAD9KLH5_RIDPI</name>
<evidence type="ECO:0000256" key="8">
    <source>
        <dbReference type="ARBA" id="ARBA00023180"/>
    </source>
</evidence>
<evidence type="ECO:0000256" key="9">
    <source>
        <dbReference type="PROSITE-ProRule" id="PRU00043"/>
    </source>
</evidence>
<feature type="transmembrane region" description="Helical" evidence="12">
    <location>
        <begin position="544"/>
        <end position="566"/>
    </location>
</feature>
<dbReference type="Proteomes" id="UP001209878">
    <property type="component" value="Unassembled WGS sequence"/>
</dbReference>
<evidence type="ECO:0000256" key="7">
    <source>
        <dbReference type="ARBA" id="ARBA00023136"/>
    </source>
</evidence>
<dbReference type="Gene3D" id="2.10.25.10">
    <property type="entry name" value="Laminin"/>
    <property type="match status" value="3"/>
</dbReference>
<keyword evidence="7 12" id="KW-0472">Membrane</keyword>
<keyword evidence="2 12" id="KW-0812">Transmembrane</keyword>
<keyword evidence="5 9" id="KW-0106">Calcium</keyword>
<evidence type="ECO:0000256" key="12">
    <source>
        <dbReference type="SAM" id="Phobius"/>
    </source>
</evidence>
<keyword evidence="10" id="KW-1015">Disulfide bond</keyword>
<dbReference type="InterPro" id="IPR050174">
    <property type="entry name" value="Protocadherin/Cadherin-CA"/>
</dbReference>
<keyword evidence="3" id="KW-0732">Signal</keyword>
<dbReference type="PRINTS" id="PR00205">
    <property type="entry name" value="CADHERIN"/>
</dbReference>
<sequence>MIATCYNERNCSSHGVCVDFDVCRCDMGWTSSGCSQASCEVLNWCSGHGQCIAHDVCLCESGWLDNSCSTPDCSAQNDCSNHGDCLHPGTCSCHPGYEGTNCSANTEFATRALAESLATLLFVNRVVRLTAAVSNQICVVVTSATRDQHVTSSRAKQRTDAQMIVVVYESLTTRYVVGHGQCTGLEQCTCDDGWSSENCGTANCTSLDDCSSQGQCVAPDSCDCYDRFDGADCSQPQGEDLNAPVFNQTDYYCTMSEDAVIGTSLLDVYATDADQGKNGAVHYELEPYGAEIIATSYLVVDSVSGRVTLLSPISRNLLSSDTLLVWVKAVDRGVPPRDTKAQLHIRVVDVNDHCPEFRSPDSESAFYVNMSTEVNTTVSVIEVTDEDFGDNGKVTCSIGVGTDNVVREIFDLDSTSGRISSSLSPLPVGSFPVVIVATDGATNACSNQLAIVIHVLPPDVHPPMTTTTAPTNVLSTTTSSSAPNTASSSMELRTTSSSHIVESYTAATKSTTTPAVISTITEQTTPQRVRVDSLSSDSTRNTSIILGTVLGVVVLIGGLVVGVLVFKMVVLKAQMAKYSVGAAQPSSGPFPRQYRVSPAMDVPVE</sequence>
<dbReference type="PROSITE" id="PS50268">
    <property type="entry name" value="CADHERIN_2"/>
    <property type="match status" value="2"/>
</dbReference>
<accession>A0AAD9KLH5</accession>
<dbReference type="FunFam" id="2.60.40.60:FF:000033">
    <property type="entry name" value="FAT atypical cadherin 1"/>
    <property type="match status" value="1"/>
</dbReference>
<organism evidence="15 16">
    <name type="scientific">Ridgeia piscesae</name>
    <name type="common">Tubeworm</name>
    <dbReference type="NCBI Taxonomy" id="27915"/>
    <lineage>
        <taxon>Eukaryota</taxon>
        <taxon>Metazoa</taxon>
        <taxon>Spiralia</taxon>
        <taxon>Lophotrochozoa</taxon>
        <taxon>Annelida</taxon>
        <taxon>Polychaeta</taxon>
        <taxon>Sedentaria</taxon>
        <taxon>Canalipalpata</taxon>
        <taxon>Sabellida</taxon>
        <taxon>Siboglinidae</taxon>
        <taxon>Ridgeia</taxon>
    </lineage>
</organism>
<comment type="caution">
    <text evidence="15">The sequence shown here is derived from an EMBL/GenBank/DDBJ whole genome shotgun (WGS) entry which is preliminary data.</text>
</comment>
<dbReference type="SMART" id="SM00181">
    <property type="entry name" value="EGF"/>
    <property type="match status" value="4"/>
</dbReference>
<feature type="disulfide bond" evidence="10">
    <location>
        <begin position="93"/>
        <end position="102"/>
    </location>
</feature>
<comment type="subcellular location">
    <subcellularLocation>
        <location evidence="1">Membrane</location>
        <topology evidence="1">Single-pass membrane protein</topology>
    </subcellularLocation>
</comment>
<keyword evidence="10" id="KW-0245">EGF-like domain</keyword>
<feature type="domain" description="Cadherin" evidence="14">
    <location>
        <begin position="247"/>
        <end position="357"/>
    </location>
</feature>
<dbReference type="PROSITE" id="PS00022">
    <property type="entry name" value="EGF_1"/>
    <property type="match status" value="2"/>
</dbReference>
<dbReference type="Pfam" id="PF00028">
    <property type="entry name" value="Cadherin"/>
    <property type="match status" value="1"/>
</dbReference>
<evidence type="ECO:0000256" key="6">
    <source>
        <dbReference type="ARBA" id="ARBA00022989"/>
    </source>
</evidence>
<evidence type="ECO:0000259" key="14">
    <source>
        <dbReference type="PROSITE" id="PS50268"/>
    </source>
</evidence>
<feature type="compositionally biased region" description="Polar residues" evidence="11">
    <location>
        <begin position="465"/>
        <end position="474"/>
    </location>
</feature>
<dbReference type="SMART" id="SM00112">
    <property type="entry name" value="CA"/>
    <property type="match status" value="2"/>
</dbReference>
<dbReference type="GO" id="GO:0007156">
    <property type="term" value="P:homophilic cell adhesion via plasma membrane adhesion molecules"/>
    <property type="evidence" value="ECO:0007669"/>
    <property type="project" value="InterPro"/>
</dbReference>
<keyword evidence="4" id="KW-0677">Repeat</keyword>
<dbReference type="EMBL" id="JAODUO010000884">
    <property type="protein sequence ID" value="KAK2173324.1"/>
    <property type="molecule type" value="Genomic_DNA"/>
</dbReference>
<keyword evidence="8" id="KW-0325">Glycoprotein</keyword>